<evidence type="ECO:0000313" key="1">
    <source>
        <dbReference type="EMBL" id="SLM30134.1"/>
    </source>
</evidence>
<keyword evidence="2" id="KW-1185">Reference proteome</keyword>
<reference evidence="1 2" key="1">
    <citation type="submission" date="2017-03" db="EMBL/GenBank/DDBJ databases">
        <authorList>
            <person name="Afonso C.L."/>
            <person name="Miller P.J."/>
            <person name="Scott M.A."/>
            <person name="Spackman E."/>
            <person name="Goraichik I."/>
            <person name="Dimitrov K.M."/>
            <person name="Suarez D.L."/>
            <person name="Swayne D.E."/>
        </authorList>
    </citation>
    <scope>NUCLEOTIDE SEQUENCE [LARGE SCALE GENOMIC DNA]</scope>
    <source>
        <strain evidence="1">PRJEB14757</strain>
    </source>
</reference>
<dbReference type="EMBL" id="FWEV01000128">
    <property type="protein sequence ID" value="SLM30134.1"/>
    <property type="molecule type" value="Genomic_DNA"/>
</dbReference>
<evidence type="ECO:0000313" key="2">
    <source>
        <dbReference type="Proteomes" id="UP000191931"/>
    </source>
</evidence>
<dbReference type="Proteomes" id="UP000191931">
    <property type="component" value="Unassembled WGS sequence"/>
</dbReference>
<accession>A0A1W1HCB4</accession>
<protein>
    <submittedName>
        <fullName evidence="1">Uncharacterized protein</fullName>
    </submittedName>
</protein>
<dbReference type="AlphaFoldDB" id="A0A1W1HCB4"/>
<dbReference type="RefSeq" id="WP_080807665.1">
    <property type="nucleotide sequence ID" value="NZ_LT828558.1"/>
</dbReference>
<organism evidence="1 2">
    <name type="scientific">Desulfamplus magnetovallimortis</name>
    <dbReference type="NCBI Taxonomy" id="1246637"/>
    <lineage>
        <taxon>Bacteria</taxon>
        <taxon>Pseudomonadati</taxon>
        <taxon>Thermodesulfobacteriota</taxon>
        <taxon>Desulfobacteria</taxon>
        <taxon>Desulfobacterales</taxon>
        <taxon>Desulfobacteraceae</taxon>
        <taxon>Desulfamplus</taxon>
    </lineage>
</organism>
<proteinExistence type="predicted"/>
<dbReference type="OrthoDB" id="5419883at2"/>
<sequence length="180" mass="20623">MKIVNSDTIESSEKEFIDTINAELDWVSIEKMILEKHKLKLQDEVLYKQGDIVIHNNQIAYRLDFDIIVSLSLTFNRDGECLNIQTSDEPEEIDEIFSDVDSQANSDTDDLDALDSGDEELNPEITSDAQSYLENDSEVALNEFEQLEMDVSQNLPEQKNWSKMAPELAEMINDINQDSR</sequence>
<dbReference type="STRING" id="1246637.MTBBW1_2130029"/>
<gene>
    <name evidence="1" type="ORF">MTBBW1_2130029</name>
</gene>
<name>A0A1W1HCB4_9BACT</name>